<keyword evidence="5" id="KW-1185">Reference proteome</keyword>
<name>A0ABT6A636_9ACTN</name>
<feature type="domain" description="Aldehyde dehydrogenase" evidence="3">
    <location>
        <begin position="285"/>
        <end position="359"/>
    </location>
</feature>
<dbReference type="InterPro" id="IPR016163">
    <property type="entry name" value="Ald_DH_C"/>
</dbReference>
<dbReference type="EMBL" id="JARJBB010000007">
    <property type="protein sequence ID" value="MDF3300107.1"/>
    <property type="molecule type" value="Genomic_DNA"/>
</dbReference>
<feature type="region of interest" description="Disordered" evidence="2">
    <location>
        <begin position="265"/>
        <end position="284"/>
    </location>
</feature>
<protein>
    <submittedName>
        <fullName evidence="4">Aldehyde dehydrogenase family protein</fullName>
    </submittedName>
</protein>
<feature type="region of interest" description="Disordered" evidence="2">
    <location>
        <begin position="371"/>
        <end position="390"/>
    </location>
</feature>
<dbReference type="InterPro" id="IPR015590">
    <property type="entry name" value="Aldehyde_DH_dom"/>
</dbReference>
<comment type="caution">
    <text evidence="4">The sequence shown here is derived from an EMBL/GenBank/DDBJ whole genome shotgun (WGS) entry which is preliminary data.</text>
</comment>
<feature type="compositionally biased region" description="Low complexity" evidence="2">
    <location>
        <begin position="275"/>
        <end position="284"/>
    </location>
</feature>
<dbReference type="Pfam" id="PF00171">
    <property type="entry name" value="Aldedh"/>
    <property type="match status" value="2"/>
</dbReference>
<dbReference type="Gene3D" id="3.40.605.10">
    <property type="entry name" value="Aldehyde Dehydrogenase, Chain A, domain 1"/>
    <property type="match status" value="1"/>
</dbReference>
<dbReference type="SUPFAM" id="SSF53720">
    <property type="entry name" value="ALDH-like"/>
    <property type="match status" value="2"/>
</dbReference>
<feature type="compositionally biased region" description="Polar residues" evidence="2">
    <location>
        <begin position="376"/>
        <end position="390"/>
    </location>
</feature>
<gene>
    <name evidence="4" type="ORF">P3H78_16010</name>
</gene>
<keyword evidence="1" id="KW-0560">Oxidoreductase</keyword>
<accession>A0ABT6A636</accession>
<evidence type="ECO:0000256" key="2">
    <source>
        <dbReference type="SAM" id="MobiDB-lite"/>
    </source>
</evidence>
<evidence type="ECO:0000259" key="3">
    <source>
        <dbReference type="Pfam" id="PF00171"/>
    </source>
</evidence>
<dbReference type="InterPro" id="IPR016162">
    <property type="entry name" value="Ald_DH_N"/>
</dbReference>
<feature type="domain" description="Aldehyde dehydrogenase" evidence="3">
    <location>
        <begin position="20"/>
        <end position="225"/>
    </location>
</feature>
<reference evidence="4 5" key="1">
    <citation type="submission" date="2023-03" db="EMBL/GenBank/DDBJ databases">
        <title>Draft genome sequence of Streptomyces sp. K1PA1 isolated from peat swamp forest in Thailand.</title>
        <authorList>
            <person name="Klaysubun C."/>
            <person name="Duangmal K."/>
        </authorList>
    </citation>
    <scope>NUCLEOTIDE SEQUENCE [LARGE SCALE GENOMIC DNA]</scope>
    <source>
        <strain evidence="4 5">K1PA1</strain>
    </source>
</reference>
<dbReference type="Gene3D" id="3.40.309.10">
    <property type="entry name" value="Aldehyde Dehydrogenase, Chain A, domain 2"/>
    <property type="match status" value="1"/>
</dbReference>
<sequence>MSTGRIPNLIGGEETFGDGLERHNPADPAELVAVTPASSAETVDAAVAAAAAAQPGWAAMPAPERGAILLDAAEILRGRHEQAARDLVREEGKTLPEARGEVRRAIDVLRFFGSEGWRLGGQVLPSSLPDTMVRTRREPVGVVGLITPWNFPIVFPVWKLARALISGDTVVLKPAELTPLSTRHLTEALVRAGLPAGVLNVVHGTARHGTGAVAGQALVRDLRVAASPSPAPRRSACASNARCRSAAAGCRSRWAARTPWSCWTTPTWNGPPGSPRRAASASPARQACTASSRVICTPGVHDDFVAALAKEAARHRPGDGLADGTSMGLVVSAQHLAKVTAAIEQARAEGATVAAGGEAAEGLMSLSAAPRATNCGARTSPDSPRSSTAT</sequence>
<dbReference type="InterPro" id="IPR016161">
    <property type="entry name" value="Ald_DH/histidinol_DH"/>
</dbReference>
<evidence type="ECO:0000256" key="1">
    <source>
        <dbReference type="ARBA" id="ARBA00023002"/>
    </source>
</evidence>
<organism evidence="4 5">
    <name type="scientific">Streptomyces tropicalis</name>
    <dbReference type="NCBI Taxonomy" id="3034234"/>
    <lineage>
        <taxon>Bacteria</taxon>
        <taxon>Bacillati</taxon>
        <taxon>Actinomycetota</taxon>
        <taxon>Actinomycetes</taxon>
        <taxon>Kitasatosporales</taxon>
        <taxon>Streptomycetaceae</taxon>
        <taxon>Streptomyces</taxon>
    </lineage>
</organism>
<evidence type="ECO:0000313" key="5">
    <source>
        <dbReference type="Proteomes" id="UP001221150"/>
    </source>
</evidence>
<evidence type="ECO:0000313" key="4">
    <source>
        <dbReference type="EMBL" id="MDF3300107.1"/>
    </source>
</evidence>
<dbReference type="Proteomes" id="UP001221150">
    <property type="component" value="Unassembled WGS sequence"/>
</dbReference>
<proteinExistence type="predicted"/>
<dbReference type="PANTHER" id="PTHR11699">
    <property type="entry name" value="ALDEHYDE DEHYDROGENASE-RELATED"/>
    <property type="match status" value="1"/>
</dbReference>